<dbReference type="InterPro" id="IPR036291">
    <property type="entry name" value="NAD(P)-bd_dom_sf"/>
</dbReference>
<dbReference type="SUPFAM" id="SSF51735">
    <property type="entry name" value="NAD(P)-binding Rossmann-fold domains"/>
    <property type="match status" value="1"/>
</dbReference>
<sequence>MTSDEEIEKCFAAIKKKVQVIHGVAHAIAFANKEELVGEYLNTNREGFLLAHNISAYSLTAVAKAARPLMTEGGSM</sequence>
<keyword evidence="3" id="KW-0444">Lipid biosynthesis</keyword>
<evidence type="ECO:0000313" key="8">
    <source>
        <dbReference type="EMBL" id="BBP88556.1"/>
    </source>
</evidence>
<keyword evidence="4" id="KW-0276">Fatty acid metabolism</keyword>
<dbReference type="PANTHER" id="PTHR43159:SF2">
    <property type="entry name" value="ENOYL-[ACYL-CARRIER-PROTEIN] REDUCTASE [NADH], CHLOROPLASTIC"/>
    <property type="match status" value="1"/>
</dbReference>
<evidence type="ECO:0000256" key="1">
    <source>
        <dbReference type="ARBA" id="ARBA00005189"/>
    </source>
</evidence>
<name>A0A5S9MAH9_BACIA</name>
<protein>
    <submittedName>
        <fullName evidence="8">Uncharacterized protein</fullName>
    </submittedName>
</protein>
<evidence type="ECO:0000313" key="9">
    <source>
        <dbReference type="Proteomes" id="UP000464658"/>
    </source>
</evidence>
<comment type="similarity">
    <text evidence="2">Belongs to the short-chain dehydrogenases/reductases (SDR) family. FabI subfamily.</text>
</comment>
<dbReference type="GO" id="GO:0004318">
    <property type="term" value="F:enoyl-[acyl-carrier-protein] reductase (NADH) activity"/>
    <property type="evidence" value="ECO:0007669"/>
    <property type="project" value="InterPro"/>
</dbReference>
<evidence type="ECO:0000256" key="5">
    <source>
        <dbReference type="ARBA" id="ARBA00023002"/>
    </source>
</evidence>
<dbReference type="GO" id="GO:0006633">
    <property type="term" value="P:fatty acid biosynthetic process"/>
    <property type="evidence" value="ECO:0007669"/>
    <property type="project" value="UniProtKB-KW"/>
</dbReference>
<evidence type="ECO:0000256" key="2">
    <source>
        <dbReference type="ARBA" id="ARBA00009233"/>
    </source>
</evidence>
<keyword evidence="6" id="KW-0443">Lipid metabolism</keyword>
<dbReference type="PANTHER" id="PTHR43159">
    <property type="entry name" value="ENOYL-[ACYL-CARRIER-PROTEIN] REDUCTASE"/>
    <property type="match status" value="1"/>
</dbReference>
<proteinExistence type="inferred from homology"/>
<accession>A0A5S9MAH9</accession>
<reference evidence="8 9" key="1">
    <citation type="submission" date="2019-12" db="EMBL/GenBank/DDBJ databases">
        <title>Full genome sequence of a Bacillus safensis strain isolated from commercially available natto in Indonesia.</title>
        <authorList>
            <person name="Yoshida M."/>
            <person name="Uomi M."/>
            <person name="Waturangi D."/>
            <person name="Ekaputri J.J."/>
            <person name="Setiamarga D.H.E."/>
        </authorList>
    </citation>
    <scope>NUCLEOTIDE SEQUENCE [LARGE SCALE GENOMIC DNA]</scope>
    <source>
        <strain evidence="8 9">IDN1</strain>
    </source>
</reference>
<evidence type="ECO:0000256" key="6">
    <source>
        <dbReference type="ARBA" id="ARBA00023098"/>
    </source>
</evidence>
<dbReference type="InterPro" id="IPR002347">
    <property type="entry name" value="SDR_fam"/>
</dbReference>
<evidence type="ECO:0000256" key="3">
    <source>
        <dbReference type="ARBA" id="ARBA00022516"/>
    </source>
</evidence>
<organism evidence="8 9">
    <name type="scientific">Bacillus safensis</name>
    <dbReference type="NCBI Taxonomy" id="561879"/>
    <lineage>
        <taxon>Bacteria</taxon>
        <taxon>Bacillati</taxon>
        <taxon>Bacillota</taxon>
        <taxon>Bacilli</taxon>
        <taxon>Bacillales</taxon>
        <taxon>Bacillaceae</taxon>
        <taxon>Bacillus</taxon>
    </lineage>
</organism>
<keyword evidence="7" id="KW-0275">Fatty acid biosynthesis</keyword>
<evidence type="ECO:0000256" key="7">
    <source>
        <dbReference type="ARBA" id="ARBA00023160"/>
    </source>
</evidence>
<dbReference type="InterPro" id="IPR014358">
    <property type="entry name" value="Enoyl-ACP_Rdtase_NADH"/>
</dbReference>
<comment type="pathway">
    <text evidence="1">Lipid metabolism.</text>
</comment>
<gene>
    <name evidence="8" type="ORF">BsIDN1_21740</name>
</gene>
<dbReference type="Gene3D" id="3.40.50.720">
    <property type="entry name" value="NAD(P)-binding Rossmann-like Domain"/>
    <property type="match status" value="1"/>
</dbReference>
<dbReference type="EMBL" id="AP021906">
    <property type="protein sequence ID" value="BBP88556.1"/>
    <property type="molecule type" value="Genomic_DNA"/>
</dbReference>
<dbReference type="AlphaFoldDB" id="A0A5S9MAH9"/>
<dbReference type="Pfam" id="PF13561">
    <property type="entry name" value="adh_short_C2"/>
    <property type="match status" value="1"/>
</dbReference>
<evidence type="ECO:0000256" key="4">
    <source>
        <dbReference type="ARBA" id="ARBA00022832"/>
    </source>
</evidence>
<keyword evidence="5" id="KW-0560">Oxidoreductase</keyword>
<dbReference type="Proteomes" id="UP000464658">
    <property type="component" value="Chromosome"/>
</dbReference>